<protein>
    <submittedName>
        <fullName evidence="1">Uncharacterized protein</fullName>
    </submittedName>
</protein>
<name>A0ABN8YDN7_RANTA</name>
<organism evidence="1 2">
    <name type="scientific">Rangifer tarandus platyrhynchus</name>
    <name type="common">Svalbard reindeer</name>
    <dbReference type="NCBI Taxonomy" id="3082113"/>
    <lineage>
        <taxon>Eukaryota</taxon>
        <taxon>Metazoa</taxon>
        <taxon>Chordata</taxon>
        <taxon>Craniata</taxon>
        <taxon>Vertebrata</taxon>
        <taxon>Euteleostomi</taxon>
        <taxon>Mammalia</taxon>
        <taxon>Eutheria</taxon>
        <taxon>Laurasiatheria</taxon>
        <taxon>Artiodactyla</taxon>
        <taxon>Ruminantia</taxon>
        <taxon>Pecora</taxon>
        <taxon>Cervidae</taxon>
        <taxon>Odocoileinae</taxon>
        <taxon>Rangifer</taxon>
    </lineage>
</organism>
<accession>A0ABN8YDN7</accession>
<evidence type="ECO:0000313" key="2">
    <source>
        <dbReference type="Proteomes" id="UP001176941"/>
    </source>
</evidence>
<sequence>MEPPVICHTTLGRGVAHLSHVGPVPALEAPLVPHKDILAPSALALTHSVDRTQSTICQVCSQRQQDVMEEPIRLGILRVQPWPWLSQWCEVSGSQCSDLNNRVILDLELVEVLSK</sequence>
<keyword evidence="2" id="KW-1185">Reference proteome</keyword>
<dbReference type="Proteomes" id="UP001176941">
    <property type="component" value="Chromosome 17"/>
</dbReference>
<reference evidence="1" key="1">
    <citation type="submission" date="2023-04" db="EMBL/GenBank/DDBJ databases">
        <authorList>
            <consortium name="ELIXIR-Norway"/>
        </authorList>
    </citation>
    <scope>NUCLEOTIDE SEQUENCE [LARGE SCALE GENOMIC DNA]</scope>
</reference>
<dbReference type="EMBL" id="OX459953">
    <property type="protein sequence ID" value="CAI9158568.1"/>
    <property type="molecule type" value="Genomic_DNA"/>
</dbReference>
<proteinExistence type="predicted"/>
<gene>
    <name evidence="1" type="ORF">MRATA1EN1_LOCUS7530</name>
</gene>
<evidence type="ECO:0000313" key="1">
    <source>
        <dbReference type="EMBL" id="CAI9158568.1"/>
    </source>
</evidence>